<keyword evidence="1" id="KW-0328">Glycosyltransferase</keyword>
<dbReference type="PANTHER" id="PTHR10176">
    <property type="entry name" value="GLYCOGEN SYNTHASE"/>
    <property type="match status" value="1"/>
</dbReference>
<keyword evidence="4" id="KW-1185">Reference proteome</keyword>
<dbReference type="SUPFAM" id="SSF53756">
    <property type="entry name" value="UDP-Glycosyltransferase/glycogen phosphorylase"/>
    <property type="match status" value="2"/>
</dbReference>
<gene>
    <name evidence="3" type="ORF">SAMN05660349_02010</name>
</gene>
<dbReference type="PANTHER" id="PTHR10176:SF3">
    <property type="entry name" value="GLYCOGEN [STARCH] SYNTHASE"/>
    <property type="match status" value="1"/>
</dbReference>
<sequence>MSTPTTTPTYLFESSWEVCNKVGGIYTVLSTKAFSLKKIFDDKAIFIGPDIWEQEPAVDFIEDNSLFAEWREYALTNEQLKVRIGRWNVPGNPPVILVDFKPFFGDKDSLFFSMWETFRVNSLNAYGDYDESCIFAYAVGKVIESFYTYYKLEKESVVAHFNEWMLGMGALYLQKQIPEIATIFTTHATSIGRSIAGNNKALYAYMDGYNGDQMAYELNMEAKHSLEKQTALHVDCFTTVSDITAVECKKLLDKEPDVITPNGFELNFVPEGDQYSAKRKQARCQLIRIAEKLIGSEMSENAILVSTSGRYEYRNKGLDIFIDAMGHIRTSGELQREIIAFIMVPGHVYDARADLKEILKQDYETKNPLQAPFVTHWLYDMEHDKIISHIRQAGFTNNSSDKIKIIFVPCYLSGSDGIFNTPYYDLLIGMDATVYPSYYEPWGYTPMESIAFGIPTITTNLAGFGLWAKHFVSGNSLSEGVMVLERTDFNYFEVTDSIAEAILELSRKNKSERTEIHKHCFALSREATWSKFILHYQESFHKALVNKDKRIAKSMVSI</sequence>
<keyword evidence="2 3" id="KW-0808">Transferase</keyword>
<evidence type="ECO:0000256" key="2">
    <source>
        <dbReference type="ARBA" id="ARBA00022679"/>
    </source>
</evidence>
<protein>
    <submittedName>
        <fullName evidence="3">Glycosyltransferase involved in cell wall bisynthesis</fullName>
    </submittedName>
</protein>
<dbReference type="GO" id="GO:0005978">
    <property type="term" value="P:glycogen biosynthetic process"/>
    <property type="evidence" value="ECO:0007669"/>
    <property type="project" value="InterPro"/>
</dbReference>
<dbReference type="Pfam" id="PF05693">
    <property type="entry name" value="Glycogen_syn"/>
    <property type="match status" value="2"/>
</dbReference>
<dbReference type="EMBL" id="FUYQ01000013">
    <property type="protein sequence ID" value="SKB61152.1"/>
    <property type="molecule type" value="Genomic_DNA"/>
</dbReference>
<dbReference type="RefSeq" id="WP_079683514.1">
    <property type="nucleotide sequence ID" value="NZ_FUYQ01000013.1"/>
</dbReference>
<dbReference type="AlphaFoldDB" id="A0A1T5CNV9"/>
<name>A0A1T5CNV9_9BACT</name>
<evidence type="ECO:0000313" key="3">
    <source>
        <dbReference type="EMBL" id="SKB61152.1"/>
    </source>
</evidence>
<dbReference type="Gene3D" id="3.40.50.2000">
    <property type="entry name" value="Glycogen Phosphorylase B"/>
    <property type="match status" value="2"/>
</dbReference>
<evidence type="ECO:0000256" key="1">
    <source>
        <dbReference type="ARBA" id="ARBA00022676"/>
    </source>
</evidence>
<evidence type="ECO:0000313" key="4">
    <source>
        <dbReference type="Proteomes" id="UP000190852"/>
    </source>
</evidence>
<dbReference type="GO" id="GO:0005737">
    <property type="term" value="C:cytoplasm"/>
    <property type="evidence" value="ECO:0007669"/>
    <property type="project" value="TreeGrafter"/>
</dbReference>
<reference evidence="4" key="1">
    <citation type="submission" date="2017-02" db="EMBL/GenBank/DDBJ databases">
        <authorList>
            <person name="Varghese N."/>
            <person name="Submissions S."/>
        </authorList>
    </citation>
    <scope>NUCLEOTIDE SEQUENCE [LARGE SCALE GENOMIC DNA]</scope>
    <source>
        <strain evidence="4">DSM 24967</strain>
    </source>
</reference>
<dbReference type="GO" id="GO:0004373">
    <property type="term" value="F:alpha-1,4-glucan glucosyltransferase (UDP-glucose donor) activity"/>
    <property type="evidence" value="ECO:0007669"/>
    <property type="project" value="InterPro"/>
</dbReference>
<accession>A0A1T5CNV9</accession>
<dbReference type="InterPro" id="IPR008631">
    <property type="entry name" value="Glycogen_synth"/>
</dbReference>
<organism evidence="3 4">
    <name type="scientific">Parabacteroides chartae</name>
    <dbReference type="NCBI Taxonomy" id="1037355"/>
    <lineage>
        <taxon>Bacteria</taxon>
        <taxon>Pseudomonadati</taxon>
        <taxon>Bacteroidota</taxon>
        <taxon>Bacteroidia</taxon>
        <taxon>Bacteroidales</taxon>
        <taxon>Tannerellaceae</taxon>
        <taxon>Parabacteroides</taxon>
    </lineage>
</organism>
<dbReference type="Proteomes" id="UP000190852">
    <property type="component" value="Unassembled WGS sequence"/>
</dbReference>
<proteinExistence type="predicted"/>